<accession>A0A2V1D5P9</accession>
<dbReference type="SUPFAM" id="SSF52047">
    <property type="entry name" value="RNI-like"/>
    <property type="match status" value="1"/>
</dbReference>
<evidence type="ECO:0000313" key="1">
    <source>
        <dbReference type="EMBL" id="PVH93380.1"/>
    </source>
</evidence>
<organism evidence="1 2">
    <name type="scientific">Periconia macrospinosa</name>
    <dbReference type="NCBI Taxonomy" id="97972"/>
    <lineage>
        <taxon>Eukaryota</taxon>
        <taxon>Fungi</taxon>
        <taxon>Dikarya</taxon>
        <taxon>Ascomycota</taxon>
        <taxon>Pezizomycotina</taxon>
        <taxon>Dothideomycetes</taxon>
        <taxon>Pleosporomycetidae</taxon>
        <taxon>Pleosporales</taxon>
        <taxon>Massarineae</taxon>
        <taxon>Periconiaceae</taxon>
        <taxon>Periconia</taxon>
    </lineage>
</organism>
<dbReference type="OrthoDB" id="3945550at2759"/>
<dbReference type="Proteomes" id="UP000244855">
    <property type="component" value="Unassembled WGS sequence"/>
</dbReference>
<reference evidence="1 2" key="1">
    <citation type="journal article" date="2018" name="Sci. Rep.">
        <title>Comparative genomics provides insights into the lifestyle and reveals functional heterogeneity of dark septate endophytic fungi.</title>
        <authorList>
            <person name="Knapp D.G."/>
            <person name="Nemeth J.B."/>
            <person name="Barry K."/>
            <person name="Hainaut M."/>
            <person name="Henrissat B."/>
            <person name="Johnson J."/>
            <person name="Kuo A."/>
            <person name="Lim J.H.P."/>
            <person name="Lipzen A."/>
            <person name="Nolan M."/>
            <person name="Ohm R.A."/>
            <person name="Tamas L."/>
            <person name="Grigoriev I.V."/>
            <person name="Spatafora J.W."/>
            <person name="Nagy L.G."/>
            <person name="Kovacs G.M."/>
        </authorList>
    </citation>
    <scope>NUCLEOTIDE SEQUENCE [LARGE SCALE GENOMIC DNA]</scope>
    <source>
        <strain evidence="1 2">DSE2036</strain>
    </source>
</reference>
<dbReference type="STRING" id="97972.A0A2V1D5P9"/>
<proteinExistence type="predicted"/>
<sequence>MEVLQHIVVCVGTHRPSLYAFTLTSKACHQAAIFLVFREIIITMYDRDRLQRDVNSLVAALSHTDSFRHIRRITIKGELKRKAERLEGDNVAGSWLDTTWFNEVLEDEEPVHWTGRYEVYDEGVIEKSSEEDMGWSPIVKLLQAQISLEDLVWDCQNQFPPSLLRALDEHPRCRLHHLTFRFRTLLWGEPYSYEMELATSPSLYRVKVPCSTRDNEGDDDFNLEAIMELVAGLAPNLKEVAVLNLLPARYRSFTRPRELWQGLPGFTGGVGSLTSLSLKGVSRLDSATTLQNWARYTDFTRLKKLTLGGSYKETTSGLSGETMEWVAAQIHVFSQVTTLSVYLTRNDFWQAKPHYSDHAVSFFQAFQSLEELSISGPMDSKIVDTVLTHHGQTLKKLSLRPFEEQSSESTPHDRRDIPFEFTMDWILQIEAQCPILEELAIPVKRKMSSASEVNIYRSLGRMKTLRSLFIIMECSNWRVTRDSAYNPKLYIEEDQESLPGPASFLTRGELKETFVNCAVDEALARSIWETICQSKTGRPLERLKLWPSGGGEYGQDIGPGLPPTVDLIIRGLARSWIIERIPRDDKEEFIVREITQHKRIYSLDFHYSVYFHDPEIWKILRSSRIWRPKPGRRSKDWREDWSSFPLQIYGWCFD</sequence>
<dbReference type="InterPro" id="IPR032675">
    <property type="entry name" value="LRR_dom_sf"/>
</dbReference>
<protein>
    <submittedName>
        <fullName evidence="1">Uncharacterized protein</fullName>
    </submittedName>
</protein>
<keyword evidence="2" id="KW-1185">Reference proteome</keyword>
<dbReference type="EMBL" id="KZ805593">
    <property type="protein sequence ID" value="PVH93380.1"/>
    <property type="molecule type" value="Genomic_DNA"/>
</dbReference>
<dbReference type="Gene3D" id="3.80.10.10">
    <property type="entry name" value="Ribonuclease Inhibitor"/>
    <property type="match status" value="1"/>
</dbReference>
<name>A0A2V1D5P9_9PLEO</name>
<evidence type="ECO:0000313" key="2">
    <source>
        <dbReference type="Proteomes" id="UP000244855"/>
    </source>
</evidence>
<dbReference type="AlphaFoldDB" id="A0A2V1D5P9"/>
<gene>
    <name evidence="1" type="ORF">DM02DRAFT_541662</name>
</gene>